<dbReference type="KEGG" id="kphy:AOZ06_17210"/>
<organism evidence="1 2">
    <name type="scientific">Kibdelosporangium phytohabitans</name>
    <dbReference type="NCBI Taxonomy" id="860235"/>
    <lineage>
        <taxon>Bacteria</taxon>
        <taxon>Bacillati</taxon>
        <taxon>Actinomycetota</taxon>
        <taxon>Actinomycetes</taxon>
        <taxon>Pseudonocardiales</taxon>
        <taxon>Pseudonocardiaceae</taxon>
        <taxon>Kibdelosporangium</taxon>
    </lineage>
</organism>
<dbReference type="Proteomes" id="UP000063699">
    <property type="component" value="Chromosome"/>
</dbReference>
<proteinExistence type="predicted"/>
<evidence type="ECO:0000313" key="1">
    <source>
        <dbReference type="EMBL" id="ALG08421.1"/>
    </source>
</evidence>
<sequence>MSWKCGECNARENKDEDVVVDAVCHHCGKPLCRKDQRTVAVDEAFADTEFDTGGSREAVHCDTCRKTYHPRTTTAVRQPA</sequence>
<dbReference type="EMBL" id="CP012752">
    <property type="protein sequence ID" value="ALG08421.1"/>
    <property type="molecule type" value="Genomic_DNA"/>
</dbReference>
<dbReference type="STRING" id="860235.AOZ06_17210"/>
<dbReference type="AlphaFoldDB" id="A0A0N9HTW9"/>
<protein>
    <submittedName>
        <fullName evidence="1">Uncharacterized protein</fullName>
    </submittedName>
</protein>
<name>A0A0N9HTW9_9PSEU</name>
<dbReference type="RefSeq" id="WP_054290328.1">
    <property type="nucleotide sequence ID" value="NZ_CP012752.1"/>
</dbReference>
<gene>
    <name evidence="1" type="ORF">AOZ06_17210</name>
</gene>
<evidence type="ECO:0000313" key="2">
    <source>
        <dbReference type="Proteomes" id="UP000063699"/>
    </source>
</evidence>
<accession>A0A0N9HTW9</accession>
<reference evidence="1 2" key="1">
    <citation type="submission" date="2015-07" db="EMBL/GenBank/DDBJ databases">
        <title>Genome sequencing of Kibdelosporangium phytohabitans.</title>
        <authorList>
            <person name="Qin S."/>
            <person name="Xing K."/>
        </authorList>
    </citation>
    <scope>NUCLEOTIDE SEQUENCE [LARGE SCALE GENOMIC DNA]</scope>
    <source>
        <strain evidence="1 2">KLBMP1111</strain>
    </source>
</reference>
<keyword evidence="2" id="KW-1185">Reference proteome</keyword>